<organism evidence="1 2">
    <name type="scientific">Anabaena lutea FACHB-196</name>
    <dbReference type="NCBI Taxonomy" id="2692881"/>
    <lineage>
        <taxon>Bacteria</taxon>
        <taxon>Bacillati</taxon>
        <taxon>Cyanobacteriota</taxon>
        <taxon>Cyanophyceae</taxon>
        <taxon>Nostocales</taxon>
        <taxon>Nostocaceae</taxon>
        <taxon>Anabaena</taxon>
    </lineage>
</organism>
<dbReference type="Proteomes" id="UP000640531">
    <property type="component" value="Unassembled WGS sequence"/>
</dbReference>
<evidence type="ECO:0008006" key="3">
    <source>
        <dbReference type="Google" id="ProtNLM"/>
    </source>
</evidence>
<comment type="caution">
    <text evidence="1">The sequence shown here is derived from an EMBL/GenBank/DDBJ whole genome shotgun (WGS) entry which is preliminary data.</text>
</comment>
<dbReference type="EMBL" id="JACJST010000008">
    <property type="protein sequence ID" value="MBD2568449.1"/>
    <property type="molecule type" value="Genomic_DNA"/>
</dbReference>
<sequence>MAKASQRANLKDTLQIMTYLLGFSITLKKDSQSVNTVGVYPIADEICIWNSLGLD</sequence>
<evidence type="ECO:0000313" key="1">
    <source>
        <dbReference type="EMBL" id="MBD2568449.1"/>
    </source>
</evidence>
<keyword evidence="2" id="KW-1185">Reference proteome</keyword>
<evidence type="ECO:0000313" key="2">
    <source>
        <dbReference type="Proteomes" id="UP000640531"/>
    </source>
</evidence>
<reference evidence="1 2" key="1">
    <citation type="journal article" date="2020" name="ISME J.">
        <title>Comparative genomics reveals insights into cyanobacterial evolution and habitat adaptation.</title>
        <authorList>
            <person name="Chen M.Y."/>
            <person name="Teng W.K."/>
            <person name="Zhao L."/>
            <person name="Hu C.X."/>
            <person name="Zhou Y.K."/>
            <person name="Han B.P."/>
            <person name="Song L.R."/>
            <person name="Shu W.S."/>
        </authorList>
    </citation>
    <scope>NUCLEOTIDE SEQUENCE [LARGE SCALE GENOMIC DNA]</scope>
    <source>
        <strain evidence="1 2">FACHB-196</strain>
    </source>
</reference>
<proteinExistence type="predicted"/>
<gene>
    <name evidence="1" type="ORF">H6G59_11150</name>
</gene>
<accession>A0ABR8FHR5</accession>
<protein>
    <recommendedName>
        <fullName evidence="3">Transposase</fullName>
    </recommendedName>
</protein>
<name>A0ABR8FHR5_9NOST</name>